<protein>
    <recommendedName>
        <fullName evidence="3">DUF6458 domain-containing protein</fullName>
    </recommendedName>
</protein>
<dbReference type="AlphaFoldDB" id="A0A4R4RIT4"/>
<evidence type="ECO:0000313" key="4">
    <source>
        <dbReference type="EMBL" id="TDC49330.1"/>
    </source>
</evidence>
<dbReference type="OrthoDB" id="4775046at2"/>
<reference evidence="4 5" key="1">
    <citation type="submission" date="2019-02" db="EMBL/GenBank/DDBJ databases">
        <title>Draft genome sequences of novel Actinobacteria.</title>
        <authorList>
            <person name="Sahin N."/>
            <person name="Ay H."/>
            <person name="Saygin H."/>
        </authorList>
    </citation>
    <scope>NUCLEOTIDE SEQUENCE [LARGE SCALE GENOMIC DNA]</scope>
    <source>
        <strain evidence="4 5">KC603</strain>
    </source>
</reference>
<evidence type="ECO:0000256" key="2">
    <source>
        <dbReference type="SAM" id="Phobius"/>
    </source>
</evidence>
<feature type="transmembrane region" description="Helical" evidence="2">
    <location>
        <begin position="34"/>
        <end position="53"/>
    </location>
</feature>
<dbReference type="Pfam" id="PF20059">
    <property type="entry name" value="DUF6458"/>
    <property type="match status" value="1"/>
</dbReference>
<keyword evidence="2" id="KW-0812">Transmembrane</keyword>
<keyword evidence="5" id="KW-1185">Reference proteome</keyword>
<gene>
    <name evidence="4" type="ORF">E1212_18585</name>
</gene>
<dbReference type="EMBL" id="SMKL01000043">
    <property type="protein sequence ID" value="TDC49330.1"/>
    <property type="molecule type" value="Genomic_DNA"/>
</dbReference>
<name>A0A4R4RIT4_9ACTN</name>
<evidence type="ECO:0000259" key="3">
    <source>
        <dbReference type="Pfam" id="PF20059"/>
    </source>
</evidence>
<comment type="caution">
    <text evidence="4">The sequence shown here is derived from an EMBL/GenBank/DDBJ whole genome shotgun (WGS) entry which is preliminary data.</text>
</comment>
<proteinExistence type="predicted"/>
<feature type="compositionally biased region" description="Basic and acidic residues" evidence="1">
    <location>
        <begin position="76"/>
        <end position="89"/>
    </location>
</feature>
<dbReference type="InterPro" id="IPR045597">
    <property type="entry name" value="DUF6458"/>
</dbReference>
<organism evidence="4 5">
    <name type="scientific">Jiangella ureilytica</name>
    <dbReference type="NCBI Taxonomy" id="2530374"/>
    <lineage>
        <taxon>Bacteria</taxon>
        <taxon>Bacillati</taxon>
        <taxon>Actinomycetota</taxon>
        <taxon>Actinomycetes</taxon>
        <taxon>Jiangellales</taxon>
        <taxon>Jiangellaceae</taxon>
        <taxon>Jiangella</taxon>
    </lineage>
</organism>
<feature type="region of interest" description="Disordered" evidence="1">
    <location>
        <begin position="61"/>
        <end position="89"/>
    </location>
</feature>
<sequence>MSNMSIGLGVFLMALGLILALGVRDRLSDFDLSMIGWVLTGVGALAIVVSVMVTSMRTRGRTRSTEYVERPPTTEYVERRERRNDIDPL</sequence>
<keyword evidence="2" id="KW-1133">Transmembrane helix</keyword>
<dbReference type="Proteomes" id="UP000295621">
    <property type="component" value="Unassembled WGS sequence"/>
</dbReference>
<feature type="domain" description="DUF6458" evidence="3">
    <location>
        <begin position="4"/>
        <end position="80"/>
    </location>
</feature>
<accession>A0A4R4RIT4</accession>
<evidence type="ECO:0000256" key="1">
    <source>
        <dbReference type="SAM" id="MobiDB-lite"/>
    </source>
</evidence>
<keyword evidence="2" id="KW-0472">Membrane</keyword>
<evidence type="ECO:0000313" key="5">
    <source>
        <dbReference type="Proteomes" id="UP000295621"/>
    </source>
</evidence>